<name>A0AAQ1ME06_9FIRM</name>
<dbReference type="InterPro" id="IPR001387">
    <property type="entry name" value="Cro/C1-type_HTH"/>
</dbReference>
<comment type="caution">
    <text evidence="2">The sequence shown here is derived from an EMBL/GenBank/DDBJ whole genome shotgun (WGS) entry which is preliminary data.</text>
</comment>
<dbReference type="Proteomes" id="UP000184089">
    <property type="component" value="Unassembled WGS sequence"/>
</dbReference>
<dbReference type="Pfam" id="PF13443">
    <property type="entry name" value="HTH_26"/>
    <property type="match status" value="1"/>
</dbReference>
<dbReference type="CDD" id="cd00093">
    <property type="entry name" value="HTH_XRE"/>
    <property type="match status" value="1"/>
</dbReference>
<sequence>MHLDRVKLITEMARKRITTKELAELSGISRATIAGVRGGKSCANKTGEKLAEALGVDLKRLLDN</sequence>
<dbReference type="PROSITE" id="PS50943">
    <property type="entry name" value="HTH_CROC1"/>
    <property type="match status" value="1"/>
</dbReference>
<organism evidence="2 4">
    <name type="scientific">Bittarella massiliensis</name>
    <name type="common">ex Durand et al. 2017</name>
    <dbReference type="NCBI Taxonomy" id="1720313"/>
    <lineage>
        <taxon>Bacteria</taxon>
        <taxon>Bacillati</taxon>
        <taxon>Bacillota</taxon>
        <taxon>Clostridia</taxon>
        <taxon>Eubacteriales</taxon>
        <taxon>Oscillospiraceae</taxon>
        <taxon>Bittarella (ex Durand et al. 2017)</taxon>
    </lineage>
</organism>
<proteinExistence type="predicted"/>
<dbReference type="Gene3D" id="1.10.260.40">
    <property type="entry name" value="lambda repressor-like DNA-binding domains"/>
    <property type="match status" value="1"/>
</dbReference>
<dbReference type="EMBL" id="FQVY01000002">
    <property type="protein sequence ID" value="SHG16952.1"/>
    <property type="molecule type" value="Genomic_DNA"/>
</dbReference>
<dbReference type="InterPro" id="IPR010982">
    <property type="entry name" value="Lambda_DNA-bd_dom_sf"/>
</dbReference>
<keyword evidence="2" id="KW-0238">DNA-binding</keyword>
<accession>A0AAQ1ME06</accession>
<dbReference type="GO" id="GO:0003677">
    <property type="term" value="F:DNA binding"/>
    <property type="evidence" value="ECO:0007669"/>
    <property type="project" value="UniProtKB-KW"/>
</dbReference>
<dbReference type="SUPFAM" id="SSF47413">
    <property type="entry name" value="lambda repressor-like DNA-binding domains"/>
    <property type="match status" value="1"/>
</dbReference>
<evidence type="ECO:0000313" key="4">
    <source>
        <dbReference type="Proteomes" id="UP000184089"/>
    </source>
</evidence>
<dbReference type="AlphaFoldDB" id="A0AAQ1ME06"/>
<dbReference type="RefSeq" id="WP_021659441.1">
    <property type="nucleotide sequence ID" value="NZ_FQVY01000002.1"/>
</dbReference>
<gene>
    <name evidence="2" type="ORF">SAMN05444424_1728</name>
    <name evidence="3" type="ORF">SAMN05444424_1740</name>
</gene>
<evidence type="ECO:0000259" key="1">
    <source>
        <dbReference type="PROSITE" id="PS50943"/>
    </source>
</evidence>
<feature type="domain" description="HTH cro/C1-type" evidence="1">
    <location>
        <begin position="8"/>
        <end position="61"/>
    </location>
</feature>
<evidence type="ECO:0000313" key="2">
    <source>
        <dbReference type="EMBL" id="SHG16952.1"/>
    </source>
</evidence>
<dbReference type="SMART" id="SM00530">
    <property type="entry name" value="HTH_XRE"/>
    <property type="match status" value="1"/>
</dbReference>
<protein>
    <submittedName>
        <fullName evidence="2">Cro/C1-type HTH DNA-binding domain-containing protein</fullName>
    </submittedName>
</protein>
<evidence type="ECO:0000313" key="3">
    <source>
        <dbReference type="EMBL" id="SHG17289.1"/>
    </source>
</evidence>
<reference evidence="4" key="1">
    <citation type="submission" date="2016-11" db="EMBL/GenBank/DDBJ databases">
        <authorList>
            <person name="Jaros S."/>
            <person name="Januszkiewicz K."/>
            <person name="Wedrychowicz H."/>
        </authorList>
    </citation>
    <scope>NUCLEOTIDE SEQUENCE [LARGE SCALE GENOMIC DNA]</scope>
    <source>
        <strain evidence="4">DSM 4029</strain>
    </source>
</reference>
<dbReference type="EMBL" id="FQVY01000002">
    <property type="protein sequence ID" value="SHG17289.1"/>
    <property type="molecule type" value="Genomic_DNA"/>
</dbReference>
<reference evidence="2" key="2">
    <citation type="submission" date="2016-11" db="EMBL/GenBank/DDBJ databases">
        <authorList>
            <person name="Varghese N."/>
            <person name="Submissions S."/>
        </authorList>
    </citation>
    <scope>NUCLEOTIDE SEQUENCE</scope>
    <source>
        <strain evidence="2">DSM 4029</strain>
    </source>
</reference>